<dbReference type="PANTHER" id="PTHR11062:SF108">
    <property type="entry name" value="EXOSTOSIN FAMILY PROTEIN"/>
    <property type="match status" value="1"/>
</dbReference>
<dbReference type="AlphaFoldDB" id="A0A445KXF8"/>
<accession>A0A445KXF8</accession>
<sequence length="452" mass="51109">MVKNMTFLNEANSTGENTLEIVNETRTSEEKDSVSSTGLTSESGRESSRSLGFDERNESSTVECIEIANNGSATEQIGNLGLSIYNNTISHSPSHAIAPPLSQTEVSPNITSPMLSNAYDETDFMEEERFRPSKDEFNIVGNNSSINRVPKETEMNELLLQNRASYCSMRPRWSSAVDQELLQARSEIENAPIGELIILISDNMSYELMERTLKVYVYREGDKPIMHSPYLLGIYASEGWFMRLMEASKQFVTKDPKKAQLCYLPFSSRRLEETLYVPNSHSSRNLIQYLKNYVDMIAGKHRFWNRTGGADHFLVACHDGAPTETRQHMARCLRALCNADVKEGFVLGKDVSLPETYVRNAPKPTRNVGGNRVSKRKTLAFFAGGMHGYVRPILLQHWENKNPAMKIFGRLPKSKGNRNYIQYMKSSKYCICAKGYEVNSPRVVEAIFHECA</sequence>
<gene>
    <name evidence="8" type="ORF">D0Y65_009140</name>
</gene>
<evidence type="ECO:0000256" key="5">
    <source>
        <dbReference type="ARBA" id="ARBA00023034"/>
    </source>
</evidence>
<dbReference type="Proteomes" id="UP000289340">
    <property type="component" value="Chromosome 4"/>
</dbReference>
<evidence type="ECO:0000256" key="2">
    <source>
        <dbReference type="ARBA" id="ARBA00010271"/>
    </source>
</evidence>
<keyword evidence="8" id="KW-0808">Transferase</keyword>
<keyword evidence="9" id="KW-1185">Reference proteome</keyword>
<keyword evidence="5" id="KW-0333">Golgi apparatus</keyword>
<dbReference type="EMBL" id="QZWG01000004">
    <property type="protein sequence ID" value="RZC15664.1"/>
    <property type="molecule type" value="Genomic_DNA"/>
</dbReference>
<comment type="caution">
    <text evidence="8">The sequence shown here is derived from an EMBL/GenBank/DDBJ whole genome shotgun (WGS) entry which is preliminary data.</text>
</comment>
<organism evidence="8 9">
    <name type="scientific">Glycine soja</name>
    <name type="common">Wild soybean</name>
    <dbReference type="NCBI Taxonomy" id="3848"/>
    <lineage>
        <taxon>Eukaryota</taxon>
        <taxon>Viridiplantae</taxon>
        <taxon>Streptophyta</taxon>
        <taxon>Embryophyta</taxon>
        <taxon>Tracheophyta</taxon>
        <taxon>Spermatophyta</taxon>
        <taxon>Magnoliopsida</taxon>
        <taxon>eudicotyledons</taxon>
        <taxon>Gunneridae</taxon>
        <taxon>Pentapetalae</taxon>
        <taxon>rosids</taxon>
        <taxon>fabids</taxon>
        <taxon>Fabales</taxon>
        <taxon>Fabaceae</taxon>
        <taxon>Papilionoideae</taxon>
        <taxon>50 kb inversion clade</taxon>
        <taxon>NPAAA clade</taxon>
        <taxon>indigoferoid/millettioid clade</taxon>
        <taxon>Phaseoleae</taxon>
        <taxon>Glycine</taxon>
        <taxon>Glycine subgen. Soja</taxon>
    </lineage>
</organism>
<evidence type="ECO:0000256" key="3">
    <source>
        <dbReference type="ARBA" id="ARBA00022676"/>
    </source>
</evidence>
<dbReference type="InterPro" id="IPR040911">
    <property type="entry name" value="Exostosin_GT47"/>
</dbReference>
<name>A0A445KXF8_GLYSO</name>
<feature type="domain" description="Exostosin GT47" evidence="7">
    <location>
        <begin position="210"/>
        <end position="451"/>
    </location>
</feature>
<proteinExistence type="inferred from homology"/>
<keyword evidence="3" id="KW-0328">Glycosyltransferase</keyword>
<feature type="region of interest" description="Disordered" evidence="6">
    <location>
        <begin position="23"/>
        <end position="57"/>
    </location>
</feature>
<evidence type="ECO:0000313" key="9">
    <source>
        <dbReference type="Proteomes" id="UP000289340"/>
    </source>
</evidence>
<comment type="subcellular location">
    <subcellularLocation>
        <location evidence="1">Golgi apparatus membrane</location>
        <topology evidence="1">Single-pass type II membrane protein</topology>
    </subcellularLocation>
</comment>
<evidence type="ECO:0000256" key="1">
    <source>
        <dbReference type="ARBA" id="ARBA00004323"/>
    </source>
</evidence>
<evidence type="ECO:0000256" key="6">
    <source>
        <dbReference type="SAM" id="MobiDB-lite"/>
    </source>
</evidence>
<dbReference type="InterPro" id="IPR004263">
    <property type="entry name" value="Exostosin"/>
</dbReference>
<feature type="compositionally biased region" description="Basic and acidic residues" evidence="6">
    <location>
        <begin position="43"/>
        <end position="57"/>
    </location>
</feature>
<dbReference type="GO" id="GO:0016757">
    <property type="term" value="F:glycosyltransferase activity"/>
    <property type="evidence" value="ECO:0007669"/>
    <property type="project" value="UniProtKB-KW"/>
</dbReference>
<dbReference type="Pfam" id="PF03016">
    <property type="entry name" value="Exostosin_GT47"/>
    <property type="match status" value="1"/>
</dbReference>
<comment type="similarity">
    <text evidence="2">Belongs to the glycosyltransferase 47 family.</text>
</comment>
<protein>
    <submittedName>
        <fullName evidence="8">Putative glycosyltransferase</fullName>
    </submittedName>
</protein>
<reference evidence="8 9" key="1">
    <citation type="submission" date="2018-09" db="EMBL/GenBank/DDBJ databases">
        <title>A high-quality reference genome of wild soybean provides a powerful tool to mine soybean genomes.</title>
        <authorList>
            <person name="Xie M."/>
            <person name="Chung C.Y.L."/>
            <person name="Li M.-W."/>
            <person name="Wong F.-L."/>
            <person name="Chan T.-F."/>
            <person name="Lam H.-M."/>
        </authorList>
    </citation>
    <scope>NUCLEOTIDE SEQUENCE [LARGE SCALE GENOMIC DNA]</scope>
    <source>
        <strain evidence="9">cv. W05</strain>
        <tissue evidence="8">Hypocotyl of etiolated seedlings</tissue>
    </source>
</reference>
<evidence type="ECO:0000313" key="8">
    <source>
        <dbReference type="EMBL" id="RZC15664.1"/>
    </source>
</evidence>
<evidence type="ECO:0000256" key="4">
    <source>
        <dbReference type="ARBA" id="ARBA00022968"/>
    </source>
</evidence>
<dbReference type="PANTHER" id="PTHR11062">
    <property type="entry name" value="EXOSTOSIN HEPARAN SULFATE GLYCOSYLTRANSFERASE -RELATED"/>
    <property type="match status" value="1"/>
</dbReference>
<evidence type="ECO:0000259" key="7">
    <source>
        <dbReference type="Pfam" id="PF03016"/>
    </source>
</evidence>
<keyword evidence="4" id="KW-0735">Signal-anchor</keyword>
<dbReference type="GO" id="GO:0000139">
    <property type="term" value="C:Golgi membrane"/>
    <property type="evidence" value="ECO:0007669"/>
    <property type="project" value="UniProtKB-SubCell"/>
</dbReference>
<keyword evidence="4" id="KW-0812">Transmembrane</keyword>